<reference evidence="1 2" key="1">
    <citation type="submission" date="2011-06" db="EMBL/GenBank/DDBJ databases">
        <title>The Genome Sequence of Collinsella tanakaei YIT 12063.</title>
        <authorList>
            <consortium name="The Broad Institute Genome Sequencing Platform"/>
            <person name="Earl A."/>
            <person name="Ward D."/>
            <person name="Feldgarden M."/>
            <person name="Gevers D."/>
            <person name="Morotomi M."/>
            <person name="Young S.K."/>
            <person name="Zeng Q."/>
            <person name="Gargeya S."/>
            <person name="Fitzgerald M."/>
            <person name="Haas B."/>
            <person name="Abouelleil A."/>
            <person name="Alvarado L."/>
            <person name="Arachchi H.M."/>
            <person name="Berlin A."/>
            <person name="Brown A."/>
            <person name="Chapman S.B."/>
            <person name="Chen Z."/>
            <person name="Dunbar C."/>
            <person name="Freedman E."/>
            <person name="Gearin G."/>
            <person name="Gellesch M."/>
            <person name="Goldberg J."/>
            <person name="Griggs A."/>
            <person name="Gujja S."/>
            <person name="Heiman D."/>
            <person name="Howarth C."/>
            <person name="Larson L."/>
            <person name="Lui A."/>
            <person name="MacDonald P.J.P."/>
            <person name="Mehta T."/>
            <person name="Montmayeur A."/>
            <person name="Murphy C."/>
            <person name="Neiman D."/>
            <person name="Pearson M."/>
            <person name="Priest M."/>
            <person name="Roberts A."/>
            <person name="Saif S."/>
            <person name="Shea T."/>
            <person name="Shenoy N."/>
            <person name="Sisk P."/>
            <person name="Stolte C."/>
            <person name="Sykes S."/>
            <person name="Wortman J."/>
            <person name="Nusbaum C."/>
            <person name="Birren B."/>
        </authorList>
    </citation>
    <scope>NUCLEOTIDE SEQUENCE [LARGE SCALE GENOMIC DNA]</scope>
    <source>
        <strain evidence="1 2">YIT 12063</strain>
    </source>
</reference>
<evidence type="ECO:0000313" key="2">
    <source>
        <dbReference type="Proteomes" id="UP000004830"/>
    </source>
</evidence>
<accession>G1WI07</accession>
<dbReference type="PATRIC" id="fig|742742.3.peg.934"/>
<dbReference type="HOGENOM" id="CLU_2492496_0_0_11"/>
<sequence length="86" mass="9429">MRLLHISPFLSGGAVRAPFDSGSLSFTEVWEVWLMGGIPEADAAIAGIMTKKLSRFAPQNACAEVKSRVVARLKAFYERFRNLGAD</sequence>
<gene>
    <name evidence="1" type="ORF">HMPREF9452_00970</name>
</gene>
<dbReference type="EMBL" id="ADLS01000011">
    <property type="protein sequence ID" value="EGX71582.1"/>
    <property type="molecule type" value="Genomic_DNA"/>
</dbReference>
<dbReference type="Proteomes" id="UP000004830">
    <property type="component" value="Unassembled WGS sequence"/>
</dbReference>
<dbReference type="OrthoDB" id="9758243at2"/>
<proteinExistence type="predicted"/>
<evidence type="ECO:0000313" key="1">
    <source>
        <dbReference type="EMBL" id="EGX71582.1"/>
    </source>
</evidence>
<keyword evidence="2" id="KW-1185">Reference proteome</keyword>
<protein>
    <submittedName>
        <fullName evidence="1">Uncharacterized protein</fullName>
    </submittedName>
</protein>
<organism evidence="1 2">
    <name type="scientific">Collinsella tanakaei YIT 12063</name>
    <dbReference type="NCBI Taxonomy" id="742742"/>
    <lineage>
        <taxon>Bacteria</taxon>
        <taxon>Bacillati</taxon>
        <taxon>Actinomycetota</taxon>
        <taxon>Coriobacteriia</taxon>
        <taxon>Coriobacteriales</taxon>
        <taxon>Coriobacteriaceae</taxon>
        <taxon>Collinsella</taxon>
    </lineage>
</organism>
<name>G1WI07_9ACTN</name>
<comment type="caution">
    <text evidence="1">The sequence shown here is derived from an EMBL/GenBank/DDBJ whole genome shotgun (WGS) entry which is preliminary data.</text>
</comment>
<dbReference type="AlphaFoldDB" id="G1WI07"/>